<evidence type="ECO:0000259" key="5">
    <source>
        <dbReference type="Pfam" id="PF12612"/>
    </source>
</evidence>
<feature type="repeat" description="HEAT" evidence="2">
    <location>
        <begin position="207"/>
        <end position="244"/>
    </location>
</feature>
<accession>A0A0L0T9N7</accession>
<dbReference type="InterPro" id="IPR058033">
    <property type="entry name" value="ARM_TBCD_2nd"/>
</dbReference>
<evidence type="ECO:0000256" key="1">
    <source>
        <dbReference type="ARBA" id="ARBA00023186"/>
    </source>
</evidence>
<dbReference type="Pfam" id="PF25767">
    <property type="entry name" value="ARM_TBCD_2nd"/>
    <property type="match status" value="1"/>
</dbReference>
<proteinExistence type="predicted"/>
<evidence type="ECO:0000259" key="6">
    <source>
        <dbReference type="Pfam" id="PF25767"/>
    </source>
</evidence>
<evidence type="ECO:0000313" key="7">
    <source>
        <dbReference type="EMBL" id="KNE71279.1"/>
    </source>
</evidence>
<keyword evidence="1" id="KW-0143">Chaperone</keyword>
<dbReference type="Gene3D" id="1.25.10.10">
    <property type="entry name" value="Leucine-rich Repeat Variant"/>
    <property type="match status" value="2"/>
</dbReference>
<dbReference type="PANTHER" id="PTHR12658">
    <property type="entry name" value="BETA-TUBULIN COFACTOR D"/>
    <property type="match status" value="1"/>
</dbReference>
<dbReference type="InterPro" id="IPR016024">
    <property type="entry name" value="ARM-type_fold"/>
</dbReference>
<gene>
    <name evidence="7" type="ORF">AMAG_20325</name>
</gene>
<dbReference type="InterPro" id="IPR021133">
    <property type="entry name" value="HEAT_type_2"/>
</dbReference>
<protein>
    <submittedName>
        <fullName evidence="7">Uncharacterized protein</fullName>
    </submittedName>
</protein>
<dbReference type="GO" id="GO:0007021">
    <property type="term" value="P:tubulin complex assembly"/>
    <property type="evidence" value="ECO:0007669"/>
    <property type="project" value="InterPro"/>
</dbReference>
<evidence type="ECO:0000256" key="4">
    <source>
        <dbReference type="SAM" id="SignalP"/>
    </source>
</evidence>
<dbReference type="PROSITE" id="PS50077">
    <property type="entry name" value="HEAT_REPEAT"/>
    <property type="match status" value="1"/>
</dbReference>
<name>A0A0L0T9N7_ALLM3</name>
<dbReference type="InterPro" id="IPR033162">
    <property type="entry name" value="TBCD"/>
</dbReference>
<feature type="region of interest" description="Disordered" evidence="3">
    <location>
        <begin position="180"/>
        <end position="199"/>
    </location>
</feature>
<dbReference type="InterPro" id="IPR022577">
    <property type="entry name" value="TBCD_C"/>
</dbReference>
<dbReference type="OrthoDB" id="10253476at2759"/>
<feature type="compositionally biased region" description="Acidic residues" evidence="3">
    <location>
        <begin position="181"/>
        <end position="199"/>
    </location>
</feature>
<sequence length="877" mass="96641">MGARVSVLLLWLSFVVMIPFPITRLDKGDFEQDVVTRVLDAAKSFLNYSGKERDAAAVLVGRLISRVDVAPTQMPLFAAWVDEQLSGEQSDLFKITGIMQALSYVLGHTDRNLILPHIDSFIALLRFADMPNVKSNSLLRKLIMKVTQRIGMVLLKQKIPKWRYSRGMRSLQKNVQGANDMEVDSGVEGSEEDEDEEDEVPEEIEQILHVLLNGLRDKDTIVRWSAAKGVGRITYRLPKELAEEVCISILDLFNENVVIENGQFDLAGVADVTWHGACLALAELARRGLLLPEQLPQAISWMELALSFDIRRGNFSIGSHVRDAACYVCWSFARAYAPHIMKPHVHSLAPSLVCVSLYDREVNVRRAASAAFQENVGRQGIFPHGIDIVTAADFFAVGNRTNSFLVAAKQVAAFEEYHPYCVQYLMKNSVTHWDIDVRNVAAQAMGVLIELQPTEFPRIFDELVSKISDKDLNVRHGAMIALAEIMQAARDQVAIDHVATIVAGIQAIPSVWMTTFGSETTRAGVARLVEALGQSVACMLTALDDYTTTIRGDVGSWVRMAAMQALVKTADASLSVIDPAALAAMVTGFVHQGMSRIDRVREVAGASITQVLAIVARSESAVETVPQFDVLQARVTEAGGAEIMWNLPPLAFEILGPLMAYDAYRRAVLLGFVLCMGGKTESLVLTSSKAIMDWLEGEDEVMDAATRVDVVTAELQGVLVEYAKQNRVIMPVLEALDILYTNQCLMFANDEFHEQVFKDVKTEVARIKDVPKILAALKIYGSLAGIPATHVKAMRHLILQTCHTYPRVRKAAAETLVNAVPMYVQVREEIGDPLSAEATAAVDQLLAEIDWTSPVDEVRAHKDALTEHLQAVVVAAE</sequence>
<dbReference type="GO" id="GO:0048487">
    <property type="term" value="F:beta-tubulin binding"/>
    <property type="evidence" value="ECO:0007669"/>
    <property type="project" value="InterPro"/>
</dbReference>
<dbReference type="SUPFAM" id="SSF48371">
    <property type="entry name" value="ARM repeat"/>
    <property type="match status" value="1"/>
</dbReference>
<dbReference type="GO" id="GO:0005096">
    <property type="term" value="F:GTPase activator activity"/>
    <property type="evidence" value="ECO:0007669"/>
    <property type="project" value="InterPro"/>
</dbReference>
<dbReference type="Pfam" id="PF23579">
    <property type="entry name" value="ARM_TBCD"/>
    <property type="match status" value="1"/>
</dbReference>
<dbReference type="Pfam" id="PF12612">
    <property type="entry name" value="TFCD_C"/>
    <property type="match status" value="1"/>
</dbReference>
<dbReference type="Proteomes" id="UP000054350">
    <property type="component" value="Unassembled WGS sequence"/>
</dbReference>
<organism evidence="7 8">
    <name type="scientific">Allomyces macrogynus (strain ATCC 38327)</name>
    <name type="common">Allomyces javanicus var. macrogynus</name>
    <dbReference type="NCBI Taxonomy" id="578462"/>
    <lineage>
        <taxon>Eukaryota</taxon>
        <taxon>Fungi</taxon>
        <taxon>Fungi incertae sedis</taxon>
        <taxon>Blastocladiomycota</taxon>
        <taxon>Blastocladiomycetes</taxon>
        <taxon>Blastocladiales</taxon>
        <taxon>Blastocladiaceae</taxon>
        <taxon>Allomyces</taxon>
    </lineage>
</organism>
<dbReference type="AlphaFoldDB" id="A0A0L0T9N7"/>
<evidence type="ECO:0000313" key="8">
    <source>
        <dbReference type="Proteomes" id="UP000054350"/>
    </source>
</evidence>
<feature type="domain" description="Tubulin-folding cofactor D C-terminal" evidence="5">
    <location>
        <begin position="585"/>
        <end position="772"/>
    </location>
</feature>
<reference evidence="7 8" key="1">
    <citation type="submission" date="2009-11" db="EMBL/GenBank/DDBJ databases">
        <title>Annotation of Allomyces macrogynus ATCC 38327.</title>
        <authorList>
            <consortium name="The Broad Institute Genome Sequencing Platform"/>
            <person name="Russ C."/>
            <person name="Cuomo C."/>
            <person name="Burger G."/>
            <person name="Gray M.W."/>
            <person name="Holland P.W.H."/>
            <person name="King N."/>
            <person name="Lang F.B.F."/>
            <person name="Roger A.J."/>
            <person name="Ruiz-Trillo I."/>
            <person name="Young S.K."/>
            <person name="Zeng Q."/>
            <person name="Gargeya S."/>
            <person name="Fitzgerald M."/>
            <person name="Haas B."/>
            <person name="Abouelleil A."/>
            <person name="Alvarado L."/>
            <person name="Arachchi H.M."/>
            <person name="Berlin A."/>
            <person name="Chapman S.B."/>
            <person name="Gearin G."/>
            <person name="Goldberg J."/>
            <person name="Griggs A."/>
            <person name="Gujja S."/>
            <person name="Hansen M."/>
            <person name="Heiman D."/>
            <person name="Howarth C."/>
            <person name="Larimer J."/>
            <person name="Lui A."/>
            <person name="MacDonald P.J.P."/>
            <person name="McCowen C."/>
            <person name="Montmayeur A."/>
            <person name="Murphy C."/>
            <person name="Neiman D."/>
            <person name="Pearson M."/>
            <person name="Priest M."/>
            <person name="Roberts A."/>
            <person name="Saif S."/>
            <person name="Shea T."/>
            <person name="Sisk P."/>
            <person name="Stolte C."/>
            <person name="Sykes S."/>
            <person name="Wortman J."/>
            <person name="Nusbaum C."/>
            <person name="Birren B."/>
        </authorList>
    </citation>
    <scope>NUCLEOTIDE SEQUENCE [LARGE SCALE GENOMIC DNA]</scope>
    <source>
        <strain evidence="7 8">ATCC 38327</strain>
    </source>
</reference>
<reference evidence="8" key="2">
    <citation type="submission" date="2009-11" db="EMBL/GenBank/DDBJ databases">
        <title>The Genome Sequence of Allomyces macrogynus strain ATCC 38327.</title>
        <authorList>
            <consortium name="The Broad Institute Genome Sequencing Platform"/>
            <person name="Russ C."/>
            <person name="Cuomo C."/>
            <person name="Shea T."/>
            <person name="Young S.K."/>
            <person name="Zeng Q."/>
            <person name="Koehrsen M."/>
            <person name="Haas B."/>
            <person name="Borodovsky M."/>
            <person name="Guigo R."/>
            <person name="Alvarado L."/>
            <person name="Berlin A."/>
            <person name="Borenstein D."/>
            <person name="Chen Z."/>
            <person name="Engels R."/>
            <person name="Freedman E."/>
            <person name="Gellesch M."/>
            <person name="Goldberg J."/>
            <person name="Griggs A."/>
            <person name="Gujja S."/>
            <person name="Heiman D."/>
            <person name="Hepburn T."/>
            <person name="Howarth C."/>
            <person name="Jen D."/>
            <person name="Larson L."/>
            <person name="Lewis B."/>
            <person name="Mehta T."/>
            <person name="Park D."/>
            <person name="Pearson M."/>
            <person name="Roberts A."/>
            <person name="Saif S."/>
            <person name="Shenoy N."/>
            <person name="Sisk P."/>
            <person name="Stolte C."/>
            <person name="Sykes S."/>
            <person name="Walk T."/>
            <person name="White J."/>
            <person name="Yandava C."/>
            <person name="Burger G."/>
            <person name="Gray M.W."/>
            <person name="Holland P.W.H."/>
            <person name="King N."/>
            <person name="Lang F.B.F."/>
            <person name="Roger A.J."/>
            <person name="Ruiz-Trillo I."/>
            <person name="Lander E."/>
            <person name="Nusbaum C."/>
        </authorList>
    </citation>
    <scope>NUCLEOTIDE SEQUENCE [LARGE SCALE GENOMIC DNA]</scope>
    <source>
        <strain evidence="8">ATCC 38327</strain>
    </source>
</reference>
<dbReference type="VEuPathDB" id="FungiDB:AMAG_20325"/>
<feature type="domain" description="Tubulin-folding cofactor D ARM repeats" evidence="6">
    <location>
        <begin position="138"/>
        <end position="386"/>
    </location>
</feature>
<dbReference type="EMBL" id="GG745371">
    <property type="protein sequence ID" value="KNE71279.1"/>
    <property type="molecule type" value="Genomic_DNA"/>
</dbReference>
<keyword evidence="8" id="KW-1185">Reference proteome</keyword>
<feature type="chain" id="PRO_5005548200" evidence="4">
    <location>
        <begin position="18"/>
        <end position="877"/>
    </location>
</feature>
<dbReference type="InterPro" id="IPR011989">
    <property type="entry name" value="ARM-like"/>
</dbReference>
<dbReference type="GO" id="GO:0007023">
    <property type="term" value="P:post-chaperonin tubulin folding pathway"/>
    <property type="evidence" value="ECO:0007669"/>
    <property type="project" value="InterPro"/>
</dbReference>
<dbReference type="STRING" id="578462.A0A0L0T9N7"/>
<dbReference type="PANTHER" id="PTHR12658:SF0">
    <property type="entry name" value="TUBULIN-SPECIFIC CHAPERONE D"/>
    <property type="match status" value="1"/>
</dbReference>
<keyword evidence="4" id="KW-0732">Signal</keyword>
<dbReference type="eggNOG" id="KOG1943">
    <property type="taxonomic scope" value="Eukaryota"/>
</dbReference>
<feature type="signal peptide" evidence="4">
    <location>
        <begin position="1"/>
        <end position="17"/>
    </location>
</feature>
<evidence type="ECO:0000256" key="3">
    <source>
        <dbReference type="SAM" id="MobiDB-lite"/>
    </source>
</evidence>
<evidence type="ECO:0000256" key="2">
    <source>
        <dbReference type="PROSITE-ProRule" id="PRU00103"/>
    </source>
</evidence>
<dbReference type="GO" id="GO:0000226">
    <property type="term" value="P:microtubule cytoskeleton organization"/>
    <property type="evidence" value="ECO:0007669"/>
    <property type="project" value="TreeGrafter"/>
</dbReference>